<feature type="transmembrane region" description="Helical" evidence="1">
    <location>
        <begin position="23"/>
        <end position="41"/>
    </location>
</feature>
<sequence>MVAATSLEGTLAFCRMAIRSGTIFNGGALVALIPVTANAYFKISELAPPERIIHTKVIDGLVSAATVFVIGLVISGFSSFIAFFGEFYYTNFHLTNNCAFKGKARMILFAGAAAVLLSLILFAVGSYTAIHSFQNASGL</sequence>
<dbReference type="Proteomes" id="UP001529180">
    <property type="component" value="Unassembled WGS sequence"/>
</dbReference>
<name>A0ABT6GI61_9PROT</name>
<evidence type="ECO:0000313" key="3">
    <source>
        <dbReference type="Proteomes" id="UP001529180"/>
    </source>
</evidence>
<dbReference type="RefSeq" id="WP_147250804.1">
    <property type="nucleotide sequence ID" value="NZ_JARSBO010000017.1"/>
</dbReference>
<accession>A0ABT6GI61</accession>
<keyword evidence="1" id="KW-0472">Membrane</keyword>
<evidence type="ECO:0000256" key="1">
    <source>
        <dbReference type="SAM" id="Phobius"/>
    </source>
</evidence>
<gene>
    <name evidence="2" type="ORF">P7680_22305</name>
</gene>
<feature type="transmembrane region" description="Helical" evidence="1">
    <location>
        <begin position="61"/>
        <end position="85"/>
    </location>
</feature>
<comment type="caution">
    <text evidence="2">The sequence shown here is derived from an EMBL/GenBank/DDBJ whole genome shotgun (WGS) entry which is preliminary data.</text>
</comment>
<organism evidence="2 3">
    <name type="scientific">Thalassospira aquimaris</name>
    <dbReference type="NCBI Taxonomy" id="3037796"/>
    <lineage>
        <taxon>Bacteria</taxon>
        <taxon>Pseudomonadati</taxon>
        <taxon>Pseudomonadota</taxon>
        <taxon>Alphaproteobacteria</taxon>
        <taxon>Rhodospirillales</taxon>
        <taxon>Thalassospiraceae</taxon>
        <taxon>Thalassospira</taxon>
    </lineage>
</organism>
<evidence type="ECO:0000313" key="2">
    <source>
        <dbReference type="EMBL" id="MDG4721750.1"/>
    </source>
</evidence>
<dbReference type="EMBL" id="JARSBO010000017">
    <property type="protein sequence ID" value="MDG4721750.1"/>
    <property type="molecule type" value="Genomic_DNA"/>
</dbReference>
<keyword evidence="1" id="KW-1133">Transmembrane helix</keyword>
<keyword evidence="1" id="KW-0812">Transmembrane</keyword>
<protein>
    <submittedName>
        <fullName evidence="2">Uncharacterized protein</fullName>
    </submittedName>
</protein>
<reference evidence="2 3" key="1">
    <citation type="submission" date="2023-03" db="EMBL/GenBank/DDBJ databases">
        <title>Strain FZY0004 represents a novel species in the genus Thalassospira isolated from seawater.</title>
        <authorList>
            <person name="Fu Z.-Y."/>
        </authorList>
    </citation>
    <scope>NUCLEOTIDE SEQUENCE [LARGE SCALE GENOMIC DNA]</scope>
    <source>
        <strain evidence="2 3">FZY0004</strain>
    </source>
</reference>
<proteinExistence type="predicted"/>
<keyword evidence="3" id="KW-1185">Reference proteome</keyword>
<feature type="transmembrane region" description="Helical" evidence="1">
    <location>
        <begin position="106"/>
        <end position="130"/>
    </location>
</feature>